<organism evidence="1 2">
    <name type="scientific">Liparis tanakae</name>
    <name type="common">Tanaka's snailfish</name>
    <dbReference type="NCBI Taxonomy" id="230148"/>
    <lineage>
        <taxon>Eukaryota</taxon>
        <taxon>Metazoa</taxon>
        <taxon>Chordata</taxon>
        <taxon>Craniata</taxon>
        <taxon>Vertebrata</taxon>
        <taxon>Euteleostomi</taxon>
        <taxon>Actinopterygii</taxon>
        <taxon>Neopterygii</taxon>
        <taxon>Teleostei</taxon>
        <taxon>Neoteleostei</taxon>
        <taxon>Acanthomorphata</taxon>
        <taxon>Eupercaria</taxon>
        <taxon>Perciformes</taxon>
        <taxon>Cottioidei</taxon>
        <taxon>Cottales</taxon>
        <taxon>Liparidae</taxon>
        <taxon>Liparis</taxon>
    </lineage>
</organism>
<name>A0A4Z2INW4_9TELE</name>
<evidence type="ECO:0000313" key="2">
    <source>
        <dbReference type="Proteomes" id="UP000314294"/>
    </source>
</evidence>
<keyword evidence="2" id="KW-1185">Reference proteome</keyword>
<reference evidence="1 2" key="1">
    <citation type="submission" date="2019-03" db="EMBL/GenBank/DDBJ databases">
        <title>First draft genome of Liparis tanakae, snailfish: a comprehensive survey of snailfish specific genes.</title>
        <authorList>
            <person name="Kim W."/>
            <person name="Song I."/>
            <person name="Jeong J.-H."/>
            <person name="Kim D."/>
            <person name="Kim S."/>
            <person name="Ryu S."/>
            <person name="Song J.Y."/>
            <person name="Lee S.K."/>
        </authorList>
    </citation>
    <scope>NUCLEOTIDE SEQUENCE [LARGE SCALE GENOMIC DNA]</scope>
    <source>
        <tissue evidence="1">Muscle</tissue>
    </source>
</reference>
<protein>
    <submittedName>
        <fullName evidence="1">Uncharacterized protein</fullName>
    </submittedName>
</protein>
<gene>
    <name evidence="1" type="ORF">EYF80_010084</name>
</gene>
<dbReference type="EMBL" id="SRLO01000062">
    <property type="protein sequence ID" value="TNN79710.1"/>
    <property type="molecule type" value="Genomic_DNA"/>
</dbReference>
<proteinExistence type="predicted"/>
<evidence type="ECO:0000313" key="1">
    <source>
        <dbReference type="EMBL" id="TNN79710.1"/>
    </source>
</evidence>
<dbReference type="AlphaFoldDB" id="A0A4Z2INW4"/>
<comment type="caution">
    <text evidence="1">The sequence shown here is derived from an EMBL/GenBank/DDBJ whole genome shotgun (WGS) entry which is preliminary data.</text>
</comment>
<dbReference type="Proteomes" id="UP000314294">
    <property type="component" value="Unassembled WGS sequence"/>
</dbReference>
<sequence>MRGPRTCQDNRESVGGAFIVGRREVSADDAAPRRELMTCNKCDICPRSWTRVFHAEGRMS</sequence>
<accession>A0A4Z2INW4</accession>